<evidence type="ECO:0000313" key="11">
    <source>
        <dbReference type="EMBL" id="PRP82776.1"/>
    </source>
</evidence>
<keyword evidence="7 8" id="KW-0472">Membrane</keyword>
<keyword evidence="5" id="KW-0378">Hydrolase</keyword>
<reference evidence="11 12" key="1">
    <citation type="journal article" date="2018" name="Genome Biol. Evol.">
        <title>Multiple Roots of Fruiting Body Formation in Amoebozoa.</title>
        <authorList>
            <person name="Hillmann F."/>
            <person name="Forbes G."/>
            <person name="Novohradska S."/>
            <person name="Ferling I."/>
            <person name="Riege K."/>
            <person name="Groth M."/>
            <person name="Westermann M."/>
            <person name="Marz M."/>
            <person name="Spaller T."/>
            <person name="Winckler T."/>
            <person name="Schaap P."/>
            <person name="Glockner G."/>
        </authorList>
    </citation>
    <scope>NUCLEOTIDE SEQUENCE [LARGE SCALE GENOMIC DNA]</scope>
    <source>
        <strain evidence="11 12">Jena</strain>
    </source>
</reference>
<name>A0A2P6NFM9_9EUKA</name>
<keyword evidence="3" id="KW-0645">Protease</keyword>
<feature type="domain" description="Peptidase S54 rhomboid" evidence="9">
    <location>
        <begin position="107"/>
        <end position="210"/>
    </location>
</feature>
<dbReference type="GO" id="GO:0004252">
    <property type="term" value="F:serine-type endopeptidase activity"/>
    <property type="evidence" value="ECO:0007669"/>
    <property type="project" value="InterPro"/>
</dbReference>
<feature type="transmembrane region" description="Helical" evidence="8">
    <location>
        <begin position="131"/>
        <end position="153"/>
    </location>
</feature>
<evidence type="ECO:0000256" key="2">
    <source>
        <dbReference type="ARBA" id="ARBA00009045"/>
    </source>
</evidence>
<gene>
    <name evidence="11" type="ORF">PROFUN_09861</name>
</gene>
<feature type="transmembrane region" description="Helical" evidence="8">
    <location>
        <begin position="106"/>
        <end position="125"/>
    </location>
</feature>
<dbReference type="GO" id="GO:0006508">
    <property type="term" value="P:proteolysis"/>
    <property type="evidence" value="ECO:0007669"/>
    <property type="project" value="UniProtKB-KW"/>
</dbReference>
<evidence type="ECO:0000256" key="8">
    <source>
        <dbReference type="SAM" id="Phobius"/>
    </source>
</evidence>
<dbReference type="Proteomes" id="UP000241769">
    <property type="component" value="Unassembled WGS sequence"/>
</dbReference>
<evidence type="ECO:0000313" key="12">
    <source>
        <dbReference type="Proteomes" id="UP000241769"/>
    </source>
</evidence>
<feature type="transmembrane region" description="Helical" evidence="8">
    <location>
        <begin position="572"/>
        <end position="590"/>
    </location>
</feature>
<accession>A0A2P6NFM9</accession>
<keyword evidence="12" id="KW-1185">Reference proteome</keyword>
<sequence length="812" mass="91853">MTKIVSVVLMKDLINLRLQIFKMSMQEQARAAVDRSWQWYRGVPLVTRLCLLLNVAVHVIGSFGPLFSFDIISSGCLLTGSNQLQYSLNGEPKNCLKTKSPEGSVFYAYWIIMVDILASSIQFLLYELYSMFYGGTNCSIGFSGVLFAILTVICNNRQQETTSFFGFFSVPSKWFPWLILLFIQLLSPGTSFVGHLSGILVGLLCAYSILSMTERIRCISIAQPVDPLTEYTGQPFIRTGSEQSRWPCQSTHFYPHNRRTLSFLGWGTDSDRAPETFVDPRCIDILNISFSSVPLTYEFGACFDPEVDKDSPRKLKHWVVRTGKNGIELRHSNMGGASADTDTVTLTDIELVNRHDTFEYMDGSGEEAVKHLHIHRFDPTSLELKFLRYLHTKQREDTKGAEVIYTSTGVPRLLGGHSESFENVSDIPLLADHQRVGQALGPQVLVYLKFLRLIIFTNVLLTFLGEADQLGWVPPLVECFSFSLSVVNLYQKIRVHDTTENFQGEVDTIEENRHFTNKNRISRWLGAVGIVMSLLTITGGITLCLVLIAANYDSLGQAHAGNSKNRVLLDPYNRTSAYISVIIGAFYALIHQGWRSLQVNCSQIVVSNRSFRRSNYLKLYFLEMANFTLLFAFRYLVNDLRQSRGIFRFPGLDQTADEDFTSVCLIPQIADQFFASIICELIIGNTMELITPFIIRSLKSRYGNDPDPRAEFDLSEQYLYIFYRQFIIYMGFSIIPLFGLLGLLTHIIHYPIAKYKLMRLCKPPPRSEGSMKIFISAFCIITALLVAGMFPHGNIWVLSGFDFSKTCGAVFS</sequence>
<feature type="transmembrane region" description="Helical" evidence="8">
    <location>
        <begin position="773"/>
        <end position="790"/>
    </location>
</feature>
<dbReference type="InterPro" id="IPR049452">
    <property type="entry name" value="Anoctamin_TM"/>
</dbReference>
<feature type="transmembrane region" description="Helical" evidence="8">
    <location>
        <begin position="192"/>
        <end position="210"/>
    </location>
</feature>
<dbReference type="EMBL" id="MDYQ01000096">
    <property type="protein sequence ID" value="PRP82776.1"/>
    <property type="molecule type" value="Genomic_DNA"/>
</dbReference>
<keyword evidence="4 8" id="KW-0812">Transmembrane</keyword>
<comment type="caution">
    <text evidence="11">The sequence shown here is derived from an EMBL/GenBank/DDBJ whole genome shotgun (WGS) entry which is preliminary data.</text>
</comment>
<dbReference type="PANTHER" id="PTHR43066">
    <property type="entry name" value="RHOMBOID-RELATED PROTEIN"/>
    <property type="match status" value="1"/>
</dbReference>
<comment type="subcellular location">
    <subcellularLocation>
        <location evidence="1">Membrane</location>
        <topology evidence="1">Multi-pass membrane protein</topology>
    </subcellularLocation>
</comment>
<feature type="transmembrane region" description="Helical" evidence="8">
    <location>
        <begin position="165"/>
        <end position="186"/>
    </location>
</feature>
<feature type="transmembrane region" description="Helical" evidence="8">
    <location>
        <begin position="524"/>
        <end position="552"/>
    </location>
</feature>
<evidence type="ECO:0000256" key="4">
    <source>
        <dbReference type="ARBA" id="ARBA00022692"/>
    </source>
</evidence>
<keyword evidence="6 8" id="KW-1133">Transmembrane helix</keyword>
<comment type="similarity">
    <text evidence="2">Belongs to the peptidase S54 family.</text>
</comment>
<dbReference type="OrthoDB" id="10257275at2759"/>
<dbReference type="InterPro" id="IPR022764">
    <property type="entry name" value="Peptidase_S54_rhomboid_dom"/>
</dbReference>
<dbReference type="AlphaFoldDB" id="A0A2P6NFM9"/>
<evidence type="ECO:0000256" key="6">
    <source>
        <dbReference type="ARBA" id="ARBA00022989"/>
    </source>
</evidence>
<feature type="transmembrane region" description="Helical" evidence="8">
    <location>
        <begin position="726"/>
        <end position="752"/>
    </location>
</feature>
<dbReference type="SUPFAM" id="SSF144091">
    <property type="entry name" value="Rhomboid-like"/>
    <property type="match status" value="1"/>
</dbReference>
<feature type="transmembrane region" description="Helical" evidence="8">
    <location>
        <begin position="619"/>
        <end position="637"/>
    </location>
</feature>
<evidence type="ECO:0000256" key="5">
    <source>
        <dbReference type="ARBA" id="ARBA00022801"/>
    </source>
</evidence>
<dbReference type="GO" id="GO:0016020">
    <property type="term" value="C:membrane"/>
    <property type="evidence" value="ECO:0007669"/>
    <property type="project" value="UniProtKB-SubCell"/>
</dbReference>
<protein>
    <submittedName>
        <fullName evidence="11">DUF590 family protein</fullName>
    </submittedName>
</protein>
<evidence type="ECO:0000259" key="10">
    <source>
        <dbReference type="Pfam" id="PF04547"/>
    </source>
</evidence>
<dbReference type="InParanoid" id="A0A2P6NFM9"/>
<evidence type="ECO:0000256" key="7">
    <source>
        <dbReference type="ARBA" id="ARBA00023136"/>
    </source>
</evidence>
<evidence type="ECO:0000256" key="3">
    <source>
        <dbReference type="ARBA" id="ARBA00022670"/>
    </source>
</evidence>
<evidence type="ECO:0000259" key="9">
    <source>
        <dbReference type="Pfam" id="PF01694"/>
    </source>
</evidence>
<evidence type="ECO:0000256" key="1">
    <source>
        <dbReference type="ARBA" id="ARBA00004141"/>
    </source>
</evidence>
<feature type="domain" description="Anoctamin transmembrane" evidence="10">
    <location>
        <begin position="499"/>
        <end position="784"/>
    </location>
</feature>
<dbReference type="InterPro" id="IPR035952">
    <property type="entry name" value="Rhomboid-like_sf"/>
</dbReference>
<organism evidence="11 12">
    <name type="scientific">Planoprotostelium fungivorum</name>
    <dbReference type="NCBI Taxonomy" id="1890364"/>
    <lineage>
        <taxon>Eukaryota</taxon>
        <taxon>Amoebozoa</taxon>
        <taxon>Evosea</taxon>
        <taxon>Variosea</taxon>
        <taxon>Cavosteliida</taxon>
        <taxon>Cavosteliaceae</taxon>
        <taxon>Planoprotostelium</taxon>
    </lineage>
</organism>
<dbReference type="PANTHER" id="PTHR43066:SF1">
    <property type="entry name" value="RHOMBOID PROTEIN 2"/>
    <property type="match status" value="1"/>
</dbReference>
<dbReference type="Gene3D" id="1.20.1540.10">
    <property type="entry name" value="Rhomboid-like"/>
    <property type="match status" value="1"/>
</dbReference>
<dbReference type="Pfam" id="PF04547">
    <property type="entry name" value="Anoctamin"/>
    <property type="match status" value="1"/>
</dbReference>
<dbReference type="Pfam" id="PF01694">
    <property type="entry name" value="Rhomboid"/>
    <property type="match status" value="1"/>
</dbReference>
<proteinExistence type="inferred from homology"/>